<evidence type="ECO:0000256" key="2">
    <source>
        <dbReference type="SAM" id="MobiDB-lite"/>
    </source>
</evidence>
<dbReference type="Pfam" id="PF20884">
    <property type="entry name" value="MUM1-like_PWWP"/>
    <property type="match status" value="1"/>
</dbReference>
<feature type="region of interest" description="Disordered" evidence="2">
    <location>
        <begin position="315"/>
        <end position="345"/>
    </location>
</feature>
<evidence type="ECO:0000259" key="4">
    <source>
        <dbReference type="Pfam" id="PF20886"/>
    </source>
</evidence>
<accession>A0A6B0S9R0</accession>
<feature type="domain" description="PWWP" evidence="5">
    <location>
        <begin position="6"/>
        <end position="100"/>
    </location>
</feature>
<protein>
    <recommendedName>
        <fullName evidence="8">PWWP domain-containing protein MUM1L1</fullName>
    </recommendedName>
</protein>
<dbReference type="PANTHER" id="PTHR31333:SF2">
    <property type="entry name" value="PWWP DOMAIN-CONTAINING DNA REPAIR FACTOR 4"/>
    <property type="match status" value="1"/>
</dbReference>
<feature type="domain" description="PWWP" evidence="4">
    <location>
        <begin position="514"/>
        <end position="654"/>
    </location>
</feature>
<sequence>MMDTRYVLCVWKGRFWPAKVLSRPSVSPQQKRKRALSLEVQILSIDEKIRVKKTKIKTLKESMIESISTSLAAQPEPSAPEEEEMAYICAITMAWDVLNKNGNFTPARVAGDPESKMQSPRRLQKQHCRRCQKPKRGLRRSVRKSKSSKSPVVPSEREDGPYGDKPQVCTPIAPIPTEMQTESPQSSGVHPSFLSLSEDDREKEGKEKQDASKVMSLPCTVKEVGVDVRGERVLPSLTPGFIFTVPKAPEEGVHNTCPKSLAVSPERATSSVNVDPEEGTCNSGSEGAEASSNASNLGLRYSLCLANRKRKLQAPGCEEEQQESQPSAGSKAIKPTSAIKKGGGKEVGQLTSMACPEELCPIERGMLVWFKFQNHPFWPAVVKSVSPTEQTARVLLIEANMHCEKSGIQVPLRRLKHLDYNGKEKLMKRASKVYGASVNWCFSLISSYREGLVRGSFVGSFLDYYAADISYPMRKAIQEGDLQMDFPKVNYSDLEDSEEETPVAAKRHCKRILPDRMRAAWDRANEKLVDFIVNRKGADPHLLDIVKGRKESKWLESFLNSERYVICVETYLEDDDQLDAVVRHLQEIYKHIDKKALALTRDDPVSFLLEVLLPEAIICSIATMDGLDYKEAEAKYRQGPPVRYREKELFDKKILKKIKKRSAERYKAKLSPCAQQGIGQASQPHH</sequence>
<comment type="similarity">
    <text evidence="1">Belongs to the PWWP3A family.</text>
</comment>
<dbReference type="InterPro" id="IPR048765">
    <property type="entry name" value="PWP3A_3B_4_N"/>
</dbReference>
<feature type="domain" description="MUM1-like PWWP" evidence="3">
    <location>
        <begin position="363"/>
        <end position="441"/>
    </location>
</feature>
<keyword evidence="7" id="KW-1185">Reference proteome</keyword>
<evidence type="ECO:0008006" key="8">
    <source>
        <dbReference type="Google" id="ProtNLM"/>
    </source>
</evidence>
<dbReference type="InterPro" id="IPR035504">
    <property type="entry name" value="MUM1-like_PWWP"/>
</dbReference>
<feature type="region of interest" description="Disordered" evidence="2">
    <location>
        <begin position="106"/>
        <end position="172"/>
    </location>
</feature>
<comment type="caution">
    <text evidence="6">The sequence shown here is derived from an EMBL/GenBank/DDBJ whole genome shotgun (WGS) entry which is preliminary data.</text>
</comment>
<dbReference type="EMBL" id="VBQZ03000561">
    <property type="protein sequence ID" value="MXQ99579.1"/>
    <property type="molecule type" value="Genomic_DNA"/>
</dbReference>
<reference evidence="6" key="1">
    <citation type="submission" date="2019-10" db="EMBL/GenBank/DDBJ databases">
        <title>The sequence and de novo assembly of the wild yak genome.</title>
        <authorList>
            <person name="Liu Y."/>
        </authorList>
    </citation>
    <scope>NUCLEOTIDE SEQUENCE [LARGE SCALE GENOMIC DNA]</scope>
    <source>
        <strain evidence="6">WY2019</strain>
    </source>
</reference>
<feature type="region of interest" description="Disordered" evidence="2">
    <location>
        <begin position="261"/>
        <end position="292"/>
    </location>
</feature>
<feature type="compositionally biased region" description="Low complexity" evidence="2">
    <location>
        <begin position="282"/>
        <end position="292"/>
    </location>
</feature>
<dbReference type="InterPro" id="IPR048795">
    <property type="entry name" value="PWP3A_3B_4_C"/>
</dbReference>
<evidence type="ECO:0000259" key="5">
    <source>
        <dbReference type="Pfam" id="PF20887"/>
    </source>
</evidence>
<feature type="compositionally biased region" description="Basic residues" evidence="2">
    <location>
        <begin position="122"/>
        <end position="147"/>
    </location>
</feature>
<evidence type="ECO:0000313" key="6">
    <source>
        <dbReference type="EMBL" id="MXQ99579.1"/>
    </source>
</evidence>
<dbReference type="Pfam" id="PF20887">
    <property type="entry name" value="PWP3A-B_N"/>
    <property type="match status" value="1"/>
</dbReference>
<organism evidence="6 7">
    <name type="scientific">Bos mutus</name>
    <name type="common">wild yak</name>
    <dbReference type="NCBI Taxonomy" id="72004"/>
    <lineage>
        <taxon>Eukaryota</taxon>
        <taxon>Metazoa</taxon>
        <taxon>Chordata</taxon>
        <taxon>Craniata</taxon>
        <taxon>Vertebrata</taxon>
        <taxon>Euteleostomi</taxon>
        <taxon>Mammalia</taxon>
        <taxon>Eutheria</taxon>
        <taxon>Laurasiatheria</taxon>
        <taxon>Artiodactyla</taxon>
        <taxon>Ruminantia</taxon>
        <taxon>Pecora</taxon>
        <taxon>Bovidae</taxon>
        <taxon>Bovinae</taxon>
        <taxon>Bos</taxon>
    </lineage>
</organism>
<evidence type="ECO:0000313" key="7">
    <source>
        <dbReference type="Proteomes" id="UP000322234"/>
    </source>
</evidence>
<dbReference type="Proteomes" id="UP000322234">
    <property type="component" value="Unassembled WGS sequence"/>
</dbReference>
<dbReference type="Gene3D" id="2.30.30.140">
    <property type="match status" value="1"/>
</dbReference>
<dbReference type="CDD" id="cd06080">
    <property type="entry name" value="PWWP_MUM1-like"/>
    <property type="match status" value="1"/>
</dbReference>
<proteinExistence type="inferred from homology"/>
<dbReference type="PANTHER" id="PTHR31333">
    <property type="entry name" value="PWWP DOMAIN-CONTAINING DNA REPAIR FACTOR 3 FAMILY MEMBER"/>
    <property type="match status" value="1"/>
</dbReference>
<gene>
    <name evidence="6" type="ORF">E5288_WYG005068</name>
</gene>
<dbReference type="SUPFAM" id="SSF63748">
    <property type="entry name" value="Tudor/PWWP/MBT"/>
    <property type="match status" value="1"/>
</dbReference>
<dbReference type="Pfam" id="PF20886">
    <property type="entry name" value="PWP3A-B_C"/>
    <property type="match status" value="1"/>
</dbReference>
<evidence type="ECO:0000259" key="3">
    <source>
        <dbReference type="Pfam" id="PF20884"/>
    </source>
</evidence>
<dbReference type="AlphaFoldDB" id="A0A6B0S9R0"/>
<name>A0A6B0S9R0_9CETA</name>
<evidence type="ECO:0000256" key="1">
    <source>
        <dbReference type="ARBA" id="ARBA00008188"/>
    </source>
</evidence>
<dbReference type="Gene3D" id="6.10.300.20">
    <property type="match status" value="1"/>
</dbReference>
<dbReference type="InterPro" id="IPR040263">
    <property type="entry name" value="PWP3A_3B_4"/>
</dbReference>